<proteinExistence type="predicted"/>
<dbReference type="AlphaFoldDB" id="A0AAD4X6N9"/>
<feature type="non-terminal residue" evidence="1">
    <location>
        <position position="1"/>
    </location>
</feature>
<dbReference type="Proteomes" id="UP001202328">
    <property type="component" value="Unassembled WGS sequence"/>
</dbReference>
<comment type="caution">
    <text evidence="1">The sequence shown here is derived from an EMBL/GenBank/DDBJ whole genome shotgun (WGS) entry which is preliminary data.</text>
</comment>
<sequence length="53" mass="5780">SAYFNGVSRYAIIENSIGSTPLTRPACHITMPMKKGKMPTQILDTDNIKAIAL</sequence>
<keyword evidence="2" id="KW-1185">Reference proteome</keyword>
<name>A0AAD4X6N9_9MAGN</name>
<evidence type="ECO:0000313" key="2">
    <source>
        <dbReference type="Proteomes" id="UP001202328"/>
    </source>
</evidence>
<evidence type="ECO:0000313" key="1">
    <source>
        <dbReference type="EMBL" id="KAI3854193.1"/>
    </source>
</evidence>
<dbReference type="EMBL" id="JAJJMB010015449">
    <property type="protein sequence ID" value="KAI3854193.1"/>
    <property type="molecule type" value="Genomic_DNA"/>
</dbReference>
<accession>A0AAD4X6N9</accession>
<feature type="non-terminal residue" evidence="1">
    <location>
        <position position="53"/>
    </location>
</feature>
<reference evidence="1" key="1">
    <citation type="submission" date="2022-04" db="EMBL/GenBank/DDBJ databases">
        <title>A functionally conserved STORR gene fusion in Papaver species that diverged 16.8 million years ago.</title>
        <authorList>
            <person name="Catania T."/>
        </authorList>
    </citation>
    <scope>NUCLEOTIDE SEQUENCE</scope>
    <source>
        <strain evidence="1">S-188037</strain>
    </source>
</reference>
<organism evidence="1 2">
    <name type="scientific">Papaver atlanticum</name>
    <dbReference type="NCBI Taxonomy" id="357466"/>
    <lineage>
        <taxon>Eukaryota</taxon>
        <taxon>Viridiplantae</taxon>
        <taxon>Streptophyta</taxon>
        <taxon>Embryophyta</taxon>
        <taxon>Tracheophyta</taxon>
        <taxon>Spermatophyta</taxon>
        <taxon>Magnoliopsida</taxon>
        <taxon>Ranunculales</taxon>
        <taxon>Papaveraceae</taxon>
        <taxon>Papaveroideae</taxon>
        <taxon>Papaver</taxon>
    </lineage>
</organism>
<protein>
    <submittedName>
        <fullName evidence="1">Uncharacterized protein</fullName>
    </submittedName>
</protein>
<gene>
    <name evidence="1" type="ORF">MKW98_024616</name>
</gene>